<sequence>MCFFSTKSFSIIELQSSVFLTKKSRSLLIISIASFGVIDSGSVIVSTNSSSMSSVLVYLSVEAFNSNILTAGFLKVSSYFPTFFDQINNVRWKTREGKKNLTDEDIIGNIEAKNIDTSTDDIDDELVETITEPESITPKDAIEMISKLQRLKIVFLRPTHSLNRKLTVVVKTAIQDNSQGCPSKRPSQLVLPLIEPIYMVTY</sequence>
<dbReference type="AlphaFoldDB" id="A0A3M7RJD9"/>
<evidence type="ECO:0000313" key="2">
    <source>
        <dbReference type="Proteomes" id="UP000276133"/>
    </source>
</evidence>
<dbReference type="Proteomes" id="UP000276133">
    <property type="component" value="Unassembled WGS sequence"/>
</dbReference>
<evidence type="ECO:0000313" key="1">
    <source>
        <dbReference type="EMBL" id="RNA23510.1"/>
    </source>
</evidence>
<name>A0A3M7RJD9_BRAPC</name>
<reference evidence="1 2" key="1">
    <citation type="journal article" date="2018" name="Sci. Rep.">
        <title>Genomic signatures of local adaptation to the degree of environmental predictability in rotifers.</title>
        <authorList>
            <person name="Franch-Gras L."/>
            <person name="Hahn C."/>
            <person name="Garcia-Roger E.M."/>
            <person name="Carmona M.J."/>
            <person name="Serra M."/>
            <person name="Gomez A."/>
        </authorList>
    </citation>
    <scope>NUCLEOTIDE SEQUENCE [LARGE SCALE GENOMIC DNA]</scope>
    <source>
        <strain evidence="1">HYR1</strain>
    </source>
</reference>
<gene>
    <name evidence="1" type="ORF">BpHYR1_012831</name>
</gene>
<proteinExistence type="predicted"/>
<keyword evidence="2" id="KW-1185">Reference proteome</keyword>
<organism evidence="1 2">
    <name type="scientific">Brachionus plicatilis</name>
    <name type="common">Marine rotifer</name>
    <name type="synonym">Brachionus muelleri</name>
    <dbReference type="NCBI Taxonomy" id="10195"/>
    <lineage>
        <taxon>Eukaryota</taxon>
        <taxon>Metazoa</taxon>
        <taxon>Spiralia</taxon>
        <taxon>Gnathifera</taxon>
        <taxon>Rotifera</taxon>
        <taxon>Eurotatoria</taxon>
        <taxon>Monogononta</taxon>
        <taxon>Pseudotrocha</taxon>
        <taxon>Ploima</taxon>
        <taxon>Brachionidae</taxon>
        <taxon>Brachionus</taxon>
    </lineage>
</organism>
<accession>A0A3M7RJD9</accession>
<comment type="caution">
    <text evidence="1">The sequence shown here is derived from an EMBL/GenBank/DDBJ whole genome shotgun (WGS) entry which is preliminary data.</text>
</comment>
<dbReference type="EMBL" id="REGN01003274">
    <property type="protein sequence ID" value="RNA23510.1"/>
    <property type="molecule type" value="Genomic_DNA"/>
</dbReference>
<protein>
    <submittedName>
        <fullName evidence="1">Uncharacterized protein</fullName>
    </submittedName>
</protein>